<evidence type="ECO:0000313" key="2">
    <source>
        <dbReference type="EMBL" id="PTE21039.1"/>
    </source>
</evidence>
<name>A0A2T4JT03_9RHOB</name>
<evidence type="ECO:0000313" key="3">
    <source>
        <dbReference type="Proteomes" id="UP000241010"/>
    </source>
</evidence>
<protein>
    <recommendedName>
        <fullName evidence="4">CTP synthetase</fullName>
    </recommendedName>
</protein>
<dbReference type="OrthoDB" id="7870164at2"/>
<reference evidence="2 3" key="1">
    <citation type="submission" date="2018-03" db="EMBL/GenBank/DDBJ databases">
        <title>Cereibacter changlensis.</title>
        <authorList>
            <person name="Meyer T.E."/>
            <person name="Miller S."/>
            <person name="Lodha T."/>
            <person name="Gandham S."/>
            <person name="Chintalapati S."/>
            <person name="Chintalapati V.R."/>
        </authorList>
    </citation>
    <scope>NUCLEOTIDE SEQUENCE [LARGE SCALE GENOMIC DNA]</scope>
    <source>
        <strain evidence="2 3">JA139</strain>
    </source>
</reference>
<sequence>MDRLSIILTLVTGAMITGGLVIIAFSFGYYGWGPIVAALVIGLVLAWPAAWLISRRIKRQDPAWDETHVEHVPSPIPQPGAPEV</sequence>
<dbReference type="Proteomes" id="UP000241010">
    <property type="component" value="Unassembled WGS sequence"/>
</dbReference>
<dbReference type="AlphaFoldDB" id="A0A2T4JT03"/>
<accession>A0A2T4JT03</accession>
<keyword evidence="3" id="KW-1185">Reference proteome</keyword>
<feature type="transmembrane region" description="Helical" evidence="1">
    <location>
        <begin position="35"/>
        <end position="53"/>
    </location>
</feature>
<evidence type="ECO:0000256" key="1">
    <source>
        <dbReference type="SAM" id="Phobius"/>
    </source>
</evidence>
<dbReference type="RefSeq" id="WP_107664590.1">
    <property type="nucleotide sequence ID" value="NZ_PZKG01000069.1"/>
</dbReference>
<gene>
    <name evidence="2" type="ORF">C5F48_14360</name>
</gene>
<dbReference type="EMBL" id="PZKG01000069">
    <property type="protein sequence ID" value="PTE21039.1"/>
    <property type="molecule type" value="Genomic_DNA"/>
</dbReference>
<comment type="caution">
    <text evidence="2">The sequence shown here is derived from an EMBL/GenBank/DDBJ whole genome shotgun (WGS) entry which is preliminary data.</text>
</comment>
<keyword evidence="1" id="KW-0472">Membrane</keyword>
<proteinExistence type="predicted"/>
<evidence type="ECO:0008006" key="4">
    <source>
        <dbReference type="Google" id="ProtNLM"/>
    </source>
</evidence>
<feature type="transmembrane region" description="Helical" evidence="1">
    <location>
        <begin position="7"/>
        <end position="29"/>
    </location>
</feature>
<keyword evidence="1" id="KW-1133">Transmembrane helix</keyword>
<keyword evidence="1" id="KW-0812">Transmembrane</keyword>
<organism evidence="2 3">
    <name type="scientific">Cereibacter changlensis JA139</name>
    <dbReference type="NCBI Taxonomy" id="1188249"/>
    <lineage>
        <taxon>Bacteria</taxon>
        <taxon>Pseudomonadati</taxon>
        <taxon>Pseudomonadota</taxon>
        <taxon>Alphaproteobacteria</taxon>
        <taxon>Rhodobacterales</taxon>
        <taxon>Paracoccaceae</taxon>
        <taxon>Cereibacter</taxon>
    </lineage>
</organism>